<evidence type="ECO:0000256" key="1">
    <source>
        <dbReference type="SAM" id="Phobius"/>
    </source>
</evidence>
<dbReference type="OrthoDB" id="2224563at2"/>
<dbReference type="AlphaFoldDB" id="A0A5C5SCB7"/>
<keyword evidence="1" id="KW-0472">Membrane</keyword>
<organism evidence="2 3">
    <name type="scientific">Streptococcus cuniculipharyngis</name>
    <dbReference type="NCBI Taxonomy" id="1562651"/>
    <lineage>
        <taxon>Bacteria</taxon>
        <taxon>Bacillati</taxon>
        <taxon>Bacillota</taxon>
        <taxon>Bacilli</taxon>
        <taxon>Lactobacillales</taxon>
        <taxon>Streptococcaceae</taxon>
        <taxon>Streptococcus</taxon>
    </lineage>
</organism>
<feature type="transmembrane region" description="Helical" evidence="1">
    <location>
        <begin position="46"/>
        <end position="67"/>
    </location>
</feature>
<dbReference type="RefSeq" id="WP_146565592.1">
    <property type="nucleotide sequence ID" value="NZ_VOHL01000001.1"/>
</dbReference>
<dbReference type="Proteomes" id="UP000317430">
    <property type="component" value="Unassembled WGS sequence"/>
</dbReference>
<comment type="caution">
    <text evidence="2">The sequence shown here is derived from an EMBL/GenBank/DDBJ whole genome shotgun (WGS) entry which is preliminary data.</text>
</comment>
<sequence>MEIIENTISLCSHLLFIGMFYQLLFQLFDWSRWIKNSHDNSWRLRLFLLLLSIALGYLVSNFMLAVLNFSRLLMWQG</sequence>
<proteinExistence type="predicted"/>
<feature type="transmembrane region" description="Helical" evidence="1">
    <location>
        <begin position="6"/>
        <end position="25"/>
    </location>
</feature>
<accession>A0A5C5SCB7</accession>
<dbReference type="NCBIfam" id="TIGR02327">
    <property type="entry name" value="int_mem_ywzB"/>
    <property type="match status" value="1"/>
</dbReference>
<keyword evidence="1" id="KW-0812">Transmembrane</keyword>
<name>A0A5C5SCB7_9STRE</name>
<keyword evidence="1" id="KW-1133">Transmembrane helix</keyword>
<gene>
    <name evidence="2" type="ORF">FRX57_00480</name>
</gene>
<evidence type="ECO:0000313" key="2">
    <source>
        <dbReference type="EMBL" id="TWS98737.1"/>
    </source>
</evidence>
<evidence type="ECO:0000313" key="3">
    <source>
        <dbReference type="Proteomes" id="UP000317430"/>
    </source>
</evidence>
<dbReference type="EMBL" id="VOHL01000001">
    <property type="protein sequence ID" value="TWS98737.1"/>
    <property type="molecule type" value="Genomic_DNA"/>
</dbReference>
<dbReference type="Pfam" id="PF06612">
    <property type="entry name" value="DUF1146"/>
    <property type="match status" value="1"/>
</dbReference>
<protein>
    <submittedName>
        <fullName evidence="2">DUF1146 domain-containing protein</fullName>
    </submittedName>
</protein>
<reference evidence="2 3" key="1">
    <citation type="submission" date="2019-08" db="EMBL/GenBank/DDBJ databases">
        <authorList>
            <person name="Lei W."/>
        </authorList>
    </citation>
    <scope>NUCLEOTIDE SEQUENCE [LARGE SCALE GENOMIC DNA]</scope>
    <source>
        <strain evidence="2 3">CCUG 66496</strain>
    </source>
</reference>
<keyword evidence="3" id="KW-1185">Reference proteome</keyword>
<dbReference type="InterPro" id="IPR009526">
    <property type="entry name" value="DUF1146"/>
</dbReference>